<accession>A0A8J3RVM4</accession>
<dbReference type="Pfam" id="PF19465">
    <property type="entry name" value="DUF6002"/>
    <property type="match status" value="1"/>
</dbReference>
<proteinExistence type="predicted"/>
<reference evidence="1 2" key="1">
    <citation type="submission" date="2021-01" db="EMBL/GenBank/DDBJ databases">
        <title>Whole genome shotgun sequence of Planobispora longispora NBRC 13918.</title>
        <authorList>
            <person name="Komaki H."/>
            <person name="Tamura T."/>
        </authorList>
    </citation>
    <scope>NUCLEOTIDE SEQUENCE [LARGE SCALE GENOMIC DNA]</scope>
    <source>
        <strain evidence="1 2">NBRC 13918</strain>
    </source>
</reference>
<gene>
    <name evidence="1" type="ORF">Plo01_71860</name>
</gene>
<sequence length="444" mass="48116">MHAANLLIDYYDRLPASIAACVDDLEPARSDIGFSPGYHLPALDADVERFLSVATARWEPLGEYGEHRLTLLDLTGNPATGTTKTFASLMIVARAVEYIRRYGEAITIFSPTSANKGVALRDAVLRAIEAGLVRPDQLRTVILAPGSCLAKLRSSRLSTDPALRELNPMLVYDGPEPERVKALGRAFADKYAGDLRANGENLWYSLDLANYLVADTARAYFEHAASPVAGPRLHAHAVSSAFGLLGYHRGRDVLEESGASDPEHRPASLLVQHLGTPDMVLNLRNGSFDRAGLPEYAPADGLYRQSADPRFPAVTYDPDEVLDPTFYTHRPATSPSMNAIIERSGGDGIVVSLAECVARYPQVRGLLAGTGCELPADFRQLREWSLVMALTGVLNAVDRGLADDWRDVVVHGSGRYTSADYAPLEPEAMTEVATVEDVAAAVCR</sequence>
<dbReference type="EMBL" id="BOOH01000063">
    <property type="protein sequence ID" value="GIH80757.1"/>
    <property type="molecule type" value="Genomic_DNA"/>
</dbReference>
<name>A0A8J3RVM4_9ACTN</name>
<evidence type="ECO:0000313" key="2">
    <source>
        <dbReference type="Proteomes" id="UP000616724"/>
    </source>
</evidence>
<dbReference type="Proteomes" id="UP000616724">
    <property type="component" value="Unassembled WGS sequence"/>
</dbReference>
<organism evidence="1 2">
    <name type="scientific">Planobispora longispora</name>
    <dbReference type="NCBI Taxonomy" id="28887"/>
    <lineage>
        <taxon>Bacteria</taxon>
        <taxon>Bacillati</taxon>
        <taxon>Actinomycetota</taxon>
        <taxon>Actinomycetes</taxon>
        <taxon>Streptosporangiales</taxon>
        <taxon>Streptosporangiaceae</taxon>
        <taxon>Planobispora</taxon>
    </lineage>
</organism>
<keyword evidence="2" id="KW-1185">Reference proteome</keyword>
<protein>
    <submittedName>
        <fullName evidence="1">Uncharacterized protein</fullName>
    </submittedName>
</protein>
<dbReference type="InterPro" id="IPR046044">
    <property type="entry name" value="DUF6002"/>
</dbReference>
<dbReference type="RefSeq" id="WP_239317707.1">
    <property type="nucleotide sequence ID" value="NZ_BOOH01000063.1"/>
</dbReference>
<dbReference type="AlphaFoldDB" id="A0A8J3RVM4"/>
<comment type="caution">
    <text evidence="1">The sequence shown here is derived from an EMBL/GenBank/DDBJ whole genome shotgun (WGS) entry which is preliminary data.</text>
</comment>
<evidence type="ECO:0000313" key="1">
    <source>
        <dbReference type="EMBL" id="GIH80757.1"/>
    </source>
</evidence>